<evidence type="ECO:0000313" key="9">
    <source>
        <dbReference type="Proteomes" id="UP001363151"/>
    </source>
</evidence>
<feature type="region of interest" description="Disordered" evidence="5">
    <location>
        <begin position="325"/>
        <end position="345"/>
    </location>
</feature>
<accession>A0ABR1FVQ8</accession>
<dbReference type="SMART" id="SM00195">
    <property type="entry name" value="DSPc"/>
    <property type="match status" value="1"/>
</dbReference>
<evidence type="ECO:0000256" key="3">
    <source>
        <dbReference type="ARBA" id="ARBA00022801"/>
    </source>
</evidence>
<dbReference type="Proteomes" id="UP001363151">
    <property type="component" value="Unassembled WGS sequence"/>
</dbReference>
<dbReference type="CDD" id="cd14498">
    <property type="entry name" value="DSP"/>
    <property type="match status" value="1"/>
</dbReference>
<feature type="region of interest" description="Disordered" evidence="5">
    <location>
        <begin position="82"/>
        <end position="102"/>
    </location>
</feature>
<dbReference type="PANTHER" id="PTHR10159:SF529">
    <property type="entry name" value="TYROSINE-PROTEIN PHOSPHATASE DOMAIN-CONTAINING PROTEIN"/>
    <property type="match status" value="1"/>
</dbReference>
<keyword evidence="3" id="KW-0378">Hydrolase</keyword>
<dbReference type="Pfam" id="PF00782">
    <property type="entry name" value="DSPc"/>
    <property type="match status" value="1"/>
</dbReference>
<feature type="domain" description="Tyrosine specific protein phosphatases" evidence="7">
    <location>
        <begin position="221"/>
        <end position="273"/>
    </location>
</feature>
<feature type="compositionally biased region" description="Basic and acidic residues" evidence="5">
    <location>
        <begin position="86"/>
        <end position="97"/>
    </location>
</feature>
<evidence type="ECO:0000256" key="1">
    <source>
        <dbReference type="ARBA" id="ARBA00008601"/>
    </source>
</evidence>
<evidence type="ECO:0000256" key="2">
    <source>
        <dbReference type="ARBA" id="ARBA00013064"/>
    </source>
</evidence>
<keyword evidence="4" id="KW-0904">Protein phosphatase</keyword>
<comment type="similarity">
    <text evidence="1">Belongs to the protein-tyrosine phosphatase family. Non-receptor class dual specificity subfamily.</text>
</comment>
<dbReference type="Gene3D" id="3.90.190.10">
    <property type="entry name" value="Protein tyrosine phosphatase superfamily"/>
    <property type="match status" value="1"/>
</dbReference>
<evidence type="ECO:0000313" key="8">
    <source>
        <dbReference type="EMBL" id="KAK7239792.1"/>
    </source>
</evidence>
<dbReference type="PANTHER" id="PTHR10159">
    <property type="entry name" value="DUAL SPECIFICITY PROTEIN PHOSPHATASE"/>
    <property type="match status" value="1"/>
</dbReference>
<dbReference type="EMBL" id="JBBJCI010000222">
    <property type="protein sequence ID" value="KAK7239792.1"/>
    <property type="molecule type" value="Genomic_DNA"/>
</dbReference>
<dbReference type="InterPro" id="IPR029021">
    <property type="entry name" value="Prot-tyrosine_phosphatase-like"/>
</dbReference>
<evidence type="ECO:0000256" key="4">
    <source>
        <dbReference type="ARBA" id="ARBA00022912"/>
    </source>
</evidence>
<dbReference type="InterPro" id="IPR000340">
    <property type="entry name" value="Dual-sp_phosphatase_cat-dom"/>
</dbReference>
<dbReference type="PROSITE" id="PS50056">
    <property type="entry name" value="TYR_PHOSPHATASE_2"/>
    <property type="match status" value="1"/>
</dbReference>
<evidence type="ECO:0000259" key="7">
    <source>
        <dbReference type="PROSITE" id="PS50056"/>
    </source>
</evidence>
<dbReference type="InterPro" id="IPR020422">
    <property type="entry name" value="TYR_PHOSPHATASE_DUAL_dom"/>
</dbReference>
<evidence type="ECO:0000259" key="6">
    <source>
        <dbReference type="PROSITE" id="PS50054"/>
    </source>
</evidence>
<dbReference type="PROSITE" id="PS50054">
    <property type="entry name" value="TYR_PHOSPHATASE_DUAL"/>
    <property type="match status" value="1"/>
</dbReference>
<comment type="caution">
    <text evidence="8">The sequence shown here is derived from an EMBL/GenBank/DDBJ whole genome shotgun (WGS) entry which is preliminary data.</text>
</comment>
<feature type="domain" description="Tyrosine-protein phosphatase" evidence="6">
    <location>
        <begin position="153"/>
        <end position="294"/>
    </location>
</feature>
<proteinExistence type="inferred from homology"/>
<dbReference type="EC" id="3.1.3.48" evidence="2"/>
<organism evidence="8 9">
    <name type="scientific">Aureococcus anophagefferens</name>
    <name type="common">Harmful bloom alga</name>
    <dbReference type="NCBI Taxonomy" id="44056"/>
    <lineage>
        <taxon>Eukaryota</taxon>
        <taxon>Sar</taxon>
        <taxon>Stramenopiles</taxon>
        <taxon>Ochrophyta</taxon>
        <taxon>Pelagophyceae</taxon>
        <taxon>Pelagomonadales</taxon>
        <taxon>Pelagomonadaceae</taxon>
        <taxon>Aureococcus</taxon>
    </lineage>
</organism>
<feature type="region of interest" description="Disordered" evidence="5">
    <location>
        <begin position="1"/>
        <end position="49"/>
    </location>
</feature>
<name>A0ABR1FVQ8_AURAN</name>
<dbReference type="SUPFAM" id="SSF52799">
    <property type="entry name" value="(Phosphotyrosine protein) phosphatases II"/>
    <property type="match status" value="1"/>
</dbReference>
<evidence type="ECO:0000256" key="5">
    <source>
        <dbReference type="SAM" id="MobiDB-lite"/>
    </source>
</evidence>
<sequence>MVSGGAVHPYNGLGERPTVRVPRRSGEYGQYASGERTPGGGARTPGSGKAIVVAPADGLDSRQRARKRFRKVRTMVVASQAFSDAGRQRRERREGSRDITAPPVVDDDLELRVVEAARRKAHATRGPRVANGGFVTSGLGAPRMFAAPDDIRKRTIVSQHIVLGCREDAMDLKGLQELGVTHVLNACSQLPNYHPDHFVYHKIAILDAPKAPIVTCAEVAAQFLQRVERVGGRCLVHCIAGSSRSVTLTLMHLMISHRVPLHVGFHHVNRMRPQANPNEGFKLQLALLEVKVLGGSSVAAKDAGTQWAFYEWNVRKATVPQIKDRYGKGQHARGGNAESSSCVLS</sequence>
<reference evidence="8 9" key="1">
    <citation type="submission" date="2024-03" db="EMBL/GenBank/DDBJ databases">
        <title>Aureococcus anophagefferens CCMP1851 and Kratosvirus quantuckense: Draft genome of a second virus-susceptible host strain in the model system.</title>
        <authorList>
            <person name="Chase E."/>
            <person name="Truchon A.R."/>
            <person name="Schepens W."/>
            <person name="Wilhelm S.W."/>
        </authorList>
    </citation>
    <scope>NUCLEOTIDE SEQUENCE [LARGE SCALE GENOMIC DNA]</scope>
    <source>
        <strain evidence="8 9">CCMP1851</strain>
    </source>
</reference>
<gene>
    <name evidence="8" type="ORF">SO694_00029130</name>
</gene>
<protein>
    <recommendedName>
        <fullName evidence="2">protein-tyrosine-phosphatase</fullName>
        <ecNumber evidence="2">3.1.3.48</ecNumber>
    </recommendedName>
</protein>
<dbReference type="InterPro" id="IPR000387">
    <property type="entry name" value="Tyr_Pase_dom"/>
</dbReference>
<keyword evidence="9" id="KW-1185">Reference proteome</keyword>